<sequence>MKVKPPRAPIMTNQELCMISEFYVRNYNVFHGALPGSSRQPTVKEKREKLEELSRNLVASGYPERTVNQLDQRIRDTLKNARKYAAFERSEHIETDGGVPTKLIPSHIDIILKELGDKLRVKAPSTREFGGYEGEESAMKVSSSTHDAYQKALSDSENVRKRTSTSNSDFCEEPIKREKEESSFDCEELLLHDEFEPYLPIHEDEDEEEATCSQKEMETEYWKWKIKNEQLKSDLLEIQVQNARMEGEKLQFQLENERKRNYCTWCTGRSQDGVISRGDSIESCRRKKTLFTRACDDCLDTKHNIVVTYNVNDPSDTLVAAQFPVGV</sequence>
<dbReference type="Proteomes" id="UP001176961">
    <property type="component" value="Unassembled WGS sequence"/>
</dbReference>
<evidence type="ECO:0000313" key="4">
    <source>
        <dbReference type="Proteomes" id="UP001176961"/>
    </source>
</evidence>
<dbReference type="EMBL" id="CATQJL010000316">
    <property type="protein sequence ID" value="CAJ0605601.1"/>
    <property type="molecule type" value="Genomic_DNA"/>
</dbReference>
<name>A0AA36MB86_CYLNA</name>
<evidence type="ECO:0000256" key="1">
    <source>
        <dbReference type="SAM" id="Coils"/>
    </source>
</evidence>
<comment type="caution">
    <text evidence="3">The sequence shown here is derived from an EMBL/GenBank/DDBJ whole genome shotgun (WGS) entry which is preliminary data.</text>
</comment>
<gene>
    <name evidence="3" type="ORF">CYNAS_LOCUS17584</name>
</gene>
<accession>A0AA36MB86</accession>
<feature type="region of interest" description="Disordered" evidence="2">
    <location>
        <begin position="130"/>
        <end position="176"/>
    </location>
</feature>
<keyword evidence="1" id="KW-0175">Coiled coil</keyword>
<protein>
    <submittedName>
        <fullName evidence="3">Uncharacterized protein</fullName>
    </submittedName>
</protein>
<evidence type="ECO:0000313" key="3">
    <source>
        <dbReference type="EMBL" id="CAJ0605601.1"/>
    </source>
</evidence>
<keyword evidence="4" id="KW-1185">Reference proteome</keyword>
<organism evidence="3 4">
    <name type="scientific">Cylicocyclus nassatus</name>
    <name type="common">Nematode worm</name>
    <dbReference type="NCBI Taxonomy" id="53992"/>
    <lineage>
        <taxon>Eukaryota</taxon>
        <taxon>Metazoa</taxon>
        <taxon>Ecdysozoa</taxon>
        <taxon>Nematoda</taxon>
        <taxon>Chromadorea</taxon>
        <taxon>Rhabditida</taxon>
        <taxon>Rhabditina</taxon>
        <taxon>Rhabditomorpha</taxon>
        <taxon>Strongyloidea</taxon>
        <taxon>Strongylidae</taxon>
        <taxon>Cylicocyclus</taxon>
    </lineage>
</organism>
<feature type="coiled-coil region" evidence="1">
    <location>
        <begin position="226"/>
        <end position="260"/>
    </location>
</feature>
<reference evidence="3" key="1">
    <citation type="submission" date="2023-07" db="EMBL/GenBank/DDBJ databases">
        <authorList>
            <consortium name="CYATHOMIX"/>
        </authorList>
    </citation>
    <scope>NUCLEOTIDE SEQUENCE</scope>
    <source>
        <strain evidence="3">N/A</strain>
    </source>
</reference>
<evidence type="ECO:0000256" key="2">
    <source>
        <dbReference type="SAM" id="MobiDB-lite"/>
    </source>
</evidence>
<dbReference type="AlphaFoldDB" id="A0AA36MB86"/>
<proteinExistence type="predicted"/>